<comment type="cofactor">
    <cofactor evidence="7">
        <name>Zn(2+)</name>
        <dbReference type="ChEBI" id="CHEBI:29105"/>
    </cofactor>
    <text evidence="7">Binds 1 zinc ion per subunit.</text>
</comment>
<evidence type="ECO:0000256" key="9">
    <source>
        <dbReference type="SAM" id="Phobius"/>
    </source>
</evidence>
<dbReference type="CDD" id="cd07343">
    <property type="entry name" value="M48A_Zmpste24p_like"/>
    <property type="match status" value="1"/>
</dbReference>
<evidence type="ECO:0000256" key="1">
    <source>
        <dbReference type="ARBA" id="ARBA00022670"/>
    </source>
</evidence>
<dbReference type="GO" id="GO:0004222">
    <property type="term" value="F:metalloendopeptidase activity"/>
    <property type="evidence" value="ECO:0007669"/>
    <property type="project" value="InterPro"/>
</dbReference>
<sequence length="484" mass="51469">MSEAETDEDRAEGAAAGAPGAAPARRPRIAAAVTSAVLFAGVATVLARTTPWNPLPGHVPGGRVTPDPALDFTPAEIARSRAFDSAVNPPAYTGLLVGLALILLLGFTPLGARLIGWVTAGRSSLPTGDDPPHPPGRPRRRGVRIILAILALTTLLRVAGLPFDIWSESVLRRYGLSTQSWPAWLVDQAKSLAVTWVIYTIALLLLYALIRRLPRYWWTGAAVGGFVLVVLASFAYPLAVEPLFNKFHSLPAGPLRSDLLAMARRDGVPVEDVLVADASRRTTSLNAYVSGFGSTRRIVLYDTLLKSPPAQVESIVGHELGHAKRDDVLWGTLVGALGVAGALCLLYLLMTSPRLLRRAGLDPAGPGSGGTGPDAPRGGGAADPRSVALLLALVTAGTTLAAPVQNLVSRRIEARADVHALDLTRDPSTFVSMQHALSVRNISDLDPDTAEYLLWLTHPSGPDRIAMARDWARLHRVQAPPPLR</sequence>
<reference evidence="13" key="1">
    <citation type="submission" date="2017-06" db="EMBL/GenBank/DDBJ databases">
        <authorList>
            <person name="Varghese N."/>
            <person name="Submissions S."/>
        </authorList>
    </citation>
    <scope>NUCLEOTIDE SEQUENCE [LARGE SCALE GENOMIC DNA]</scope>
    <source>
        <strain evidence="13">DSM 44485</strain>
    </source>
</reference>
<keyword evidence="9" id="KW-0472">Membrane</keyword>
<dbReference type="InterPro" id="IPR032456">
    <property type="entry name" value="Peptidase_M48_N"/>
</dbReference>
<feature type="region of interest" description="Disordered" evidence="8">
    <location>
        <begin position="1"/>
        <end position="21"/>
    </location>
</feature>
<evidence type="ECO:0000256" key="4">
    <source>
        <dbReference type="ARBA" id="ARBA00022833"/>
    </source>
</evidence>
<protein>
    <submittedName>
        <fullName evidence="12">STE24 endopeptidase</fullName>
    </submittedName>
</protein>
<feature type="binding site" evidence="7">
    <location>
        <position position="413"/>
    </location>
    <ligand>
        <name>Zn(2+)</name>
        <dbReference type="ChEBI" id="CHEBI:29105"/>
        <note>catalytic</note>
    </ligand>
</feature>
<dbReference type="InterPro" id="IPR027057">
    <property type="entry name" value="CAXX_Prtase_1"/>
</dbReference>
<feature type="transmembrane region" description="Helical" evidence="9">
    <location>
        <begin position="217"/>
        <end position="239"/>
    </location>
</feature>
<proteinExistence type="predicted"/>
<feature type="transmembrane region" description="Helical" evidence="9">
    <location>
        <begin position="91"/>
        <end position="112"/>
    </location>
</feature>
<dbReference type="Gene3D" id="3.30.2010.10">
    <property type="entry name" value="Metalloproteases ('zincins'), catalytic domain"/>
    <property type="match status" value="1"/>
</dbReference>
<keyword evidence="9" id="KW-0812">Transmembrane</keyword>
<feature type="binding site" evidence="7">
    <location>
        <position position="322"/>
    </location>
    <ligand>
        <name>Zn(2+)</name>
        <dbReference type="ChEBI" id="CHEBI:29105"/>
        <note>catalytic</note>
    </ligand>
</feature>
<dbReference type="RefSeq" id="WP_089312463.1">
    <property type="nucleotide sequence ID" value="NZ_FZNP01000005.1"/>
</dbReference>
<keyword evidence="3" id="KW-0378">Hydrolase</keyword>
<feature type="domain" description="Peptidase M48" evidence="10">
    <location>
        <begin position="253"/>
        <end position="471"/>
    </location>
</feature>
<gene>
    <name evidence="12" type="ORF">SAMN06265355_105373</name>
</gene>
<keyword evidence="2 7" id="KW-0479">Metal-binding</keyword>
<feature type="domain" description="CAAX prenyl protease 1 N-terminal" evidence="11">
    <location>
        <begin position="143"/>
        <end position="246"/>
    </location>
</feature>
<name>A0A238YB81_9ACTN</name>
<evidence type="ECO:0000256" key="6">
    <source>
        <dbReference type="PIRSR" id="PIRSR627057-1"/>
    </source>
</evidence>
<evidence type="ECO:0000256" key="2">
    <source>
        <dbReference type="ARBA" id="ARBA00022723"/>
    </source>
</evidence>
<feature type="compositionally biased region" description="Gly residues" evidence="8">
    <location>
        <begin position="366"/>
        <end position="381"/>
    </location>
</feature>
<evidence type="ECO:0000256" key="7">
    <source>
        <dbReference type="PIRSR" id="PIRSR627057-2"/>
    </source>
</evidence>
<feature type="transmembrane region" description="Helical" evidence="9">
    <location>
        <begin position="191"/>
        <end position="210"/>
    </location>
</feature>
<evidence type="ECO:0000313" key="13">
    <source>
        <dbReference type="Proteomes" id="UP000198420"/>
    </source>
</evidence>
<dbReference type="Pfam" id="PF01435">
    <property type="entry name" value="Peptidase_M48"/>
    <property type="match status" value="1"/>
</dbReference>
<organism evidence="12 13">
    <name type="scientific">Actinomadura mexicana</name>
    <dbReference type="NCBI Taxonomy" id="134959"/>
    <lineage>
        <taxon>Bacteria</taxon>
        <taxon>Bacillati</taxon>
        <taxon>Actinomycetota</taxon>
        <taxon>Actinomycetes</taxon>
        <taxon>Streptosporangiales</taxon>
        <taxon>Thermomonosporaceae</taxon>
        <taxon>Actinomadura</taxon>
    </lineage>
</organism>
<dbReference type="GO" id="GO:0071586">
    <property type="term" value="P:CAAX-box protein processing"/>
    <property type="evidence" value="ECO:0007669"/>
    <property type="project" value="InterPro"/>
</dbReference>
<keyword evidence="9" id="KW-1133">Transmembrane helix</keyword>
<feature type="transmembrane region" description="Helical" evidence="9">
    <location>
        <begin position="145"/>
        <end position="163"/>
    </location>
</feature>
<feature type="active site" evidence="6">
    <location>
        <position position="319"/>
    </location>
</feature>
<feature type="transmembrane region" description="Helical" evidence="9">
    <location>
        <begin position="29"/>
        <end position="47"/>
    </location>
</feature>
<evidence type="ECO:0000256" key="8">
    <source>
        <dbReference type="SAM" id="MobiDB-lite"/>
    </source>
</evidence>
<dbReference type="AlphaFoldDB" id="A0A238YB81"/>
<accession>A0A238YB81</accession>
<evidence type="ECO:0000256" key="3">
    <source>
        <dbReference type="ARBA" id="ARBA00022801"/>
    </source>
</evidence>
<dbReference type="PANTHER" id="PTHR10120">
    <property type="entry name" value="CAAX PRENYL PROTEASE 1"/>
    <property type="match status" value="1"/>
</dbReference>
<feature type="active site" description="Proton donor" evidence="6">
    <location>
        <position position="417"/>
    </location>
</feature>
<keyword evidence="13" id="KW-1185">Reference proteome</keyword>
<dbReference type="Pfam" id="PF16491">
    <property type="entry name" value="Peptidase_M48_N"/>
    <property type="match status" value="1"/>
</dbReference>
<dbReference type="EMBL" id="FZNP01000005">
    <property type="protein sequence ID" value="SNR67854.1"/>
    <property type="molecule type" value="Genomic_DNA"/>
</dbReference>
<dbReference type="Proteomes" id="UP000198420">
    <property type="component" value="Unassembled WGS sequence"/>
</dbReference>
<feature type="binding site" evidence="7">
    <location>
        <position position="318"/>
    </location>
    <ligand>
        <name>Zn(2+)</name>
        <dbReference type="ChEBI" id="CHEBI:29105"/>
        <note>catalytic</note>
    </ligand>
</feature>
<evidence type="ECO:0000313" key="12">
    <source>
        <dbReference type="EMBL" id="SNR67854.1"/>
    </source>
</evidence>
<dbReference type="OrthoDB" id="9781930at2"/>
<dbReference type="GO" id="GO:0046872">
    <property type="term" value="F:metal ion binding"/>
    <property type="evidence" value="ECO:0007669"/>
    <property type="project" value="UniProtKB-KW"/>
</dbReference>
<keyword evidence="4 7" id="KW-0862">Zinc</keyword>
<evidence type="ECO:0000259" key="11">
    <source>
        <dbReference type="Pfam" id="PF16491"/>
    </source>
</evidence>
<feature type="transmembrane region" description="Helical" evidence="9">
    <location>
        <begin position="328"/>
        <end position="349"/>
    </location>
</feature>
<evidence type="ECO:0000259" key="10">
    <source>
        <dbReference type="Pfam" id="PF01435"/>
    </source>
</evidence>
<feature type="region of interest" description="Disordered" evidence="8">
    <location>
        <begin position="360"/>
        <end position="381"/>
    </location>
</feature>
<evidence type="ECO:0000256" key="5">
    <source>
        <dbReference type="ARBA" id="ARBA00023049"/>
    </source>
</evidence>
<feature type="compositionally biased region" description="Acidic residues" evidence="8">
    <location>
        <begin position="1"/>
        <end position="10"/>
    </location>
</feature>
<keyword evidence="5" id="KW-0482">Metalloprotease</keyword>
<dbReference type="InterPro" id="IPR001915">
    <property type="entry name" value="Peptidase_M48"/>
</dbReference>
<keyword evidence="1" id="KW-0645">Protease</keyword>